<feature type="compositionally biased region" description="Low complexity" evidence="1">
    <location>
        <begin position="919"/>
        <end position="933"/>
    </location>
</feature>
<protein>
    <recommendedName>
        <fullName evidence="4">Serine protease</fullName>
    </recommendedName>
</protein>
<accession>A0A7K0CTQ6</accession>
<evidence type="ECO:0000313" key="3">
    <source>
        <dbReference type="Proteomes" id="UP000466345"/>
    </source>
</evidence>
<proteinExistence type="predicted"/>
<sequence>MQEPQTLTLRDLAGRPRGTGFLVDPHSGTLLTSHAAVDSLPRVVLHAPGADTTVLVEAHDITPLPGQGLALVRADALRGSPAFLLAGGEPPAPGTALSLRLPRETLNTEATALGAVTYTATDAFHLIEPALELTGVDPDPCGHTAGAPLVDPGTHTVRAVLGTAMHGAGGGRCHAVLPRAAGQWSEELAAVLEANGRTVPGYGRDLNLAGLRTLTAAGLPKPPPPTERPGVRAEFDRFLAGAGTHLLALVGDPGTGRTTELAALAHRTDAPAIHLRGADLRLTDTGVRDALHRVLPGPSPEEAAALARQAGHPLVVLLDAPEEMPPVLARDLGVWSTRTADWLRRHGARLIVACRPEFWEHAAGRLPAGILHRPETPCGTLPPCVRVGDLTPGEAADVRARYGIPGGAVHPDAARHPLALRFLADIRAAAPQPPSGVPRRCDILDAWLALTCLRVARRITPADPRRTAARVAGRVHEAARRCLGPGQGELDRAAFEELFPWTDGLAGAVLAEGLLEPAGAGYRFAHEELGDWLQGAHLDLDTALPLLTDPQPRERRTASVPPHRIGPLVEALLLVGRRHGPDALRARLTTLAVSVAAWAHTAPEPPAPGAWWAAHLLGETLLRVPDAGPQLPVLRLLAEQLPVYPAGPVLAPFGPSFWHRLPLTAADRLELLRLLVPADPARPSRFLREAGELLAADPVAVQPLLARWFDDERPVSARSRVTVGDAATALLHTHRAAAPDALTDTLADTAHPRAGRLLTALCEDEPSDLCRAVDRWAHDPRPARHTAAAVYGPRAARHATADADRELLARAALALLSRPGGFKGAALAILVHDPRTRQAYLTPALSLFAAGDPCLTPADLVPALATHPEPVLAALRDRLDEPGTGPADVLRTLAAERDPVVARHAAELAAEYATRHPEAAAAAAGPGMRRTPGVASPRRAG</sequence>
<dbReference type="SUPFAM" id="SSF50494">
    <property type="entry name" value="Trypsin-like serine proteases"/>
    <property type="match status" value="1"/>
</dbReference>
<evidence type="ECO:0008006" key="4">
    <source>
        <dbReference type="Google" id="ProtNLM"/>
    </source>
</evidence>
<organism evidence="2 3">
    <name type="scientific">Streptomyces smaragdinus</name>
    <dbReference type="NCBI Taxonomy" id="2585196"/>
    <lineage>
        <taxon>Bacteria</taxon>
        <taxon>Bacillati</taxon>
        <taxon>Actinomycetota</taxon>
        <taxon>Actinomycetes</taxon>
        <taxon>Kitasatosporales</taxon>
        <taxon>Streptomycetaceae</taxon>
        <taxon>Streptomyces</taxon>
    </lineage>
</organism>
<keyword evidence="3" id="KW-1185">Reference proteome</keyword>
<dbReference type="OrthoDB" id="4194218at2"/>
<evidence type="ECO:0000256" key="1">
    <source>
        <dbReference type="SAM" id="MobiDB-lite"/>
    </source>
</evidence>
<dbReference type="InterPro" id="IPR027417">
    <property type="entry name" value="P-loop_NTPase"/>
</dbReference>
<evidence type="ECO:0000313" key="2">
    <source>
        <dbReference type="EMBL" id="MQY16851.1"/>
    </source>
</evidence>
<dbReference type="SUPFAM" id="SSF52540">
    <property type="entry name" value="P-loop containing nucleoside triphosphate hydrolases"/>
    <property type="match status" value="1"/>
</dbReference>
<dbReference type="Proteomes" id="UP000466345">
    <property type="component" value="Unassembled WGS sequence"/>
</dbReference>
<dbReference type="InterPro" id="IPR009003">
    <property type="entry name" value="Peptidase_S1_PA"/>
</dbReference>
<name>A0A7K0CTQ6_9ACTN</name>
<dbReference type="EMBL" id="WEGJ01000078">
    <property type="protein sequence ID" value="MQY16851.1"/>
    <property type="molecule type" value="Genomic_DNA"/>
</dbReference>
<gene>
    <name evidence="2" type="ORF">SRB5_70540</name>
</gene>
<dbReference type="RefSeq" id="WP_153457884.1">
    <property type="nucleotide sequence ID" value="NZ_WEGJ01000078.1"/>
</dbReference>
<feature type="region of interest" description="Disordered" evidence="1">
    <location>
        <begin position="916"/>
        <end position="941"/>
    </location>
</feature>
<dbReference type="AlphaFoldDB" id="A0A7K0CTQ6"/>
<reference evidence="2 3" key="1">
    <citation type="submission" date="2019-10" db="EMBL/GenBank/DDBJ databases">
        <title>Streptomyces smaragdinus sp. nov. and Streptomyces fabii sp. nov., isolated from the gut of fungus growing-termite Macrotermes natalensis.</title>
        <authorList>
            <person name="Schwitalla J."/>
            <person name="Benndorf R."/>
            <person name="Martin K."/>
            <person name="De Beer W."/>
            <person name="Kaster A.-K."/>
            <person name="Vollmers J."/>
            <person name="Poulsen M."/>
            <person name="Beemelmanns C."/>
        </authorList>
    </citation>
    <scope>NUCLEOTIDE SEQUENCE [LARGE SCALE GENOMIC DNA]</scope>
    <source>
        <strain evidence="2 3">RB5</strain>
    </source>
</reference>
<comment type="caution">
    <text evidence="2">The sequence shown here is derived from an EMBL/GenBank/DDBJ whole genome shotgun (WGS) entry which is preliminary data.</text>
</comment>